<keyword evidence="1" id="KW-1133">Transmembrane helix</keyword>
<gene>
    <name evidence="2" type="ORF">L210DRAFT_855618</name>
</gene>
<keyword evidence="1" id="KW-0812">Transmembrane</keyword>
<accession>A0AAD4G927</accession>
<evidence type="ECO:0000313" key="3">
    <source>
        <dbReference type="Proteomes" id="UP001194468"/>
    </source>
</evidence>
<dbReference type="AlphaFoldDB" id="A0AAD4G927"/>
<dbReference type="SUPFAM" id="SSF50978">
    <property type="entry name" value="WD40 repeat-like"/>
    <property type="match status" value="1"/>
</dbReference>
<proteinExistence type="predicted"/>
<evidence type="ECO:0000313" key="2">
    <source>
        <dbReference type="EMBL" id="KAF8431342.1"/>
    </source>
</evidence>
<comment type="caution">
    <text evidence="2">The sequence shown here is derived from an EMBL/GenBank/DDBJ whole genome shotgun (WGS) entry which is preliminary data.</text>
</comment>
<dbReference type="InterPro" id="IPR015943">
    <property type="entry name" value="WD40/YVTN_repeat-like_dom_sf"/>
</dbReference>
<dbReference type="InterPro" id="IPR001680">
    <property type="entry name" value="WD40_rpt"/>
</dbReference>
<protein>
    <submittedName>
        <fullName evidence="2">WD40-repeat-containing domain protein</fullName>
    </submittedName>
</protein>
<dbReference type="Proteomes" id="UP001194468">
    <property type="component" value="Unassembled WGS sequence"/>
</dbReference>
<dbReference type="InterPro" id="IPR036322">
    <property type="entry name" value="WD40_repeat_dom_sf"/>
</dbReference>
<dbReference type="SMART" id="SM00320">
    <property type="entry name" value="WD40"/>
    <property type="match status" value="2"/>
</dbReference>
<keyword evidence="3" id="KW-1185">Reference proteome</keyword>
<feature type="transmembrane region" description="Helical" evidence="1">
    <location>
        <begin position="357"/>
        <end position="378"/>
    </location>
</feature>
<name>A0AAD4G927_BOLED</name>
<organism evidence="2 3">
    <name type="scientific">Boletus edulis BED1</name>
    <dbReference type="NCBI Taxonomy" id="1328754"/>
    <lineage>
        <taxon>Eukaryota</taxon>
        <taxon>Fungi</taxon>
        <taxon>Dikarya</taxon>
        <taxon>Basidiomycota</taxon>
        <taxon>Agaricomycotina</taxon>
        <taxon>Agaricomycetes</taxon>
        <taxon>Agaricomycetidae</taxon>
        <taxon>Boletales</taxon>
        <taxon>Boletineae</taxon>
        <taxon>Boletaceae</taxon>
        <taxon>Boletoideae</taxon>
        <taxon>Boletus</taxon>
    </lineage>
</organism>
<keyword evidence="1" id="KW-0472">Membrane</keyword>
<dbReference type="EMBL" id="WHUW01000051">
    <property type="protein sequence ID" value="KAF8431342.1"/>
    <property type="molecule type" value="Genomic_DNA"/>
</dbReference>
<dbReference type="Gene3D" id="2.130.10.10">
    <property type="entry name" value="YVTN repeat-like/Quinoprotein amine dehydrogenase"/>
    <property type="match status" value="2"/>
</dbReference>
<reference evidence="2" key="1">
    <citation type="submission" date="2019-10" db="EMBL/GenBank/DDBJ databases">
        <authorList>
            <consortium name="DOE Joint Genome Institute"/>
            <person name="Kuo A."/>
            <person name="Miyauchi S."/>
            <person name="Kiss E."/>
            <person name="Drula E."/>
            <person name="Kohler A."/>
            <person name="Sanchez-Garcia M."/>
            <person name="Andreopoulos B."/>
            <person name="Barry K.W."/>
            <person name="Bonito G."/>
            <person name="Buee M."/>
            <person name="Carver A."/>
            <person name="Chen C."/>
            <person name="Cichocki N."/>
            <person name="Clum A."/>
            <person name="Culley D."/>
            <person name="Crous P.W."/>
            <person name="Fauchery L."/>
            <person name="Girlanda M."/>
            <person name="Hayes R."/>
            <person name="Keri Z."/>
            <person name="LaButti K."/>
            <person name="Lipzen A."/>
            <person name="Lombard V."/>
            <person name="Magnuson J."/>
            <person name="Maillard F."/>
            <person name="Morin E."/>
            <person name="Murat C."/>
            <person name="Nolan M."/>
            <person name="Ohm R."/>
            <person name="Pangilinan J."/>
            <person name="Pereira M."/>
            <person name="Perotto S."/>
            <person name="Peter M."/>
            <person name="Riley R."/>
            <person name="Sitrit Y."/>
            <person name="Stielow B."/>
            <person name="Szollosi G."/>
            <person name="Zifcakova L."/>
            <person name="Stursova M."/>
            <person name="Spatafora J.W."/>
            <person name="Tedersoo L."/>
            <person name="Vaario L.-M."/>
            <person name="Yamada A."/>
            <person name="Yan M."/>
            <person name="Wang P."/>
            <person name="Xu J."/>
            <person name="Bruns T."/>
            <person name="Baldrian P."/>
            <person name="Vilgalys R."/>
            <person name="Henrissat B."/>
            <person name="Grigoriev I.V."/>
            <person name="Hibbett D."/>
            <person name="Nagy L.G."/>
            <person name="Martin F.M."/>
        </authorList>
    </citation>
    <scope>NUCLEOTIDE SEQUENCE</scope>
    <source>
        <strain evidence="2">BED1</strain>
    </source>
</reference>
<reference evidence="2" key="2">
    <citation type="journal article" date="2020" name="Nat. Commun.">
        <title>Large-scale genome sequencing of mycorrhizal fungi provides insights into the early evolution of symbiotic traits.</title>
        <authorList>
            <person name="Miyauchi S."/>
            <person name="Kiss E."/>
            <person name="Kuo A."/>
            <person name="Drula E."/>
            <person name="Kohler A."/>
            <person name="Sanchez-Garcia M."/>
            <person name="Morin E."/>
            <person name="Andreopoulos B."/>
            <person name="Barry K.W."/>
            <person name="Bonito G."/>
            <person name="Buee M."/>
            <person name="Carver A."/>
            <person name="Chen C."/>
            <person name="Cichocki N."/>
            <person name="Clum A."/>
            <person name="Culley D."/>
            <person name="Crous P.W."/>
            <person name="Fauchery L."/>
            <person name="Girlanda M."/>
            <person name="Hayes R.D."/>
            <person name="Keri Z."/>
            <person name="LaButti K."/>
            <person name="Lipzen A."/>
            <person name="Lombard V."/>
            <person name="Magnuson J."/>
            <person name="Maillard F."/>
            <person name="Murat C."/>
            <person name="Nolan M."/>
            <person name="Ohm R.A."/>
            <person name="Pangilinan J."/>
            <person name="Pereira M.F."/>
            <person name="Perotto S."/>
            <person name="Peter M."/>
            <person name="Pfister S."/>
            <person name="Riley R."/>
            <person name="Sitrit Y."/>
            <person name="Stielow J.B."/>
            <person name="Szollosi G."/>
            <person name="Zifcakova L."/>
            <person name="Stursova M."/>
            <person name="Spatafora J.W."/>
            <person name="Tedersoo L."/>
            <person name="Vaario L.M."/>
            <person name="Yamada A."/>
            <person name="Yan M."/>
            <person name="Wang P."/>
            <person name="Xu J."/>
            <person name="Bruns T."/>
            <person name="Baldrian P."/>
            <person name="Vilgalys R."/>
            <person name="Dunand C."/>
            <person name="Henrissat B."/>
            <person name="Grigoriev I.V."/>
            <person name="Hibbett D."/>
            <person name="Nagy L.G."/>
            <person name="Martin F.M."/>
        </authorList>
    </citation>
    <scope>NUCLEOTIDE SEQUENCE</scope>
    <source>
        <strain evidence="2">BED1</strain>
    </source>
</reference>
<evidence type="ECO:0000256" key="1">
    <source>
        <dbReference type="SAM" id="Phobius"/>
    </source>
</evidence>
<sequence length="393" mass="42669">MFSRFFISSSASKRYRCLGSFTPNTPSIQALSISNDGSLVACGGTNGIYFWKIDECKELTSYSHDALGTVSCMTWIKTKHTTAETICYGTGLGYLVFLRPNPADQQFQQICARRLGSAFEVTCLAWDKGWLKSGARIAVGMRNSVVEVLELDTNAQLQSVFAGQLNATVPKSIAFVQHESVHIFGLYDGKVIKLKDTTGAVLSEHRCGAVIGCAAVSARRELVAIDNATDGFTLYPLGSGNPIRTYFTDPPSVPVPKQVAFGEDSKVVIGGSDCGMVYVFERRSGLIFEKIAHASAGLVQTIDVRDVGGCCIVASASPANGRRKTLVRVWAHQFDTKNDTKSTKVPKGSRHWSVCGGIMRILTTSFMVIVALVAGCWLQANVVSRMAEHVYRH</sequence>